<evidence type="ECO:0000313" key="6">
    <source>
        <dbReference type="EMBL" id="KAH7544042.1"/>
    </source>
</evidence>
<evidence type="ECO:0000256" key="2">
    <source>
        <dbReference type="ARBA" id="ARBA00022980"/>
    </source>
</evidence>
<dbReference type="Gene3D" id="3.40.5.10">
    <property type="entry name" value="Ribosomal protein L9, N-terminal domain"/>
    <property type="match status" value="1"/>
</dbReference>
<dbReference type="InterPro" id="IPR006287">
    <property type="entry name" value="DJ-1"/>
</dbReference>
<accession>A0ABQ8H1F7</accession>
<comment type="similarity">
    <text evidence="1">Belongs to the bacterial ribosomal protein bL9 family.</text>
</comment>
<evidence type="ECO:0008006" key="8">
    <source>
        <dbReference type="Google" id="ProtNLM"/>
    </source>
</evidence>
<feature type="domain" description="Ribosomal protein L9" evidence="4">
    <location>
        <begin position="40"/>
        <end position="76"/>
    </location>
</feature>
<dbReference type="Pfam" id="PF01965">
    <property type="entry name" value="DJ-1_PfpI"/>
    <property type="match status" value="2"/>
</dbReference>
<dbReference type="InterPro" id="IPR029062">
    <property type="entry name" value="Class_I_gatase-like"/>
</dbReference>
<feature type="domain" description="DJ-1/PfpI" evidence="5">
    <location>
        <begin position="422"/>
        <end position="584"/>
    </location>
</feature>
<dbReference type="InterPro" id="IPR050325">
    <property type="entry name" value="Prot/Nucl_acid_deglycase"/>
</dbReference>
<dbReference type="InterPro" id="IPR020070">
    <property type="entry name" value="Ribosomal_bL9_N"/>
</dbReference>
<comment type="caution">
    <text evidence="6">The sequence shown here is derived from an EMBL/GenBank/DDBJ whole genome shotgun (WGS) entry which is preliminary data.</text>
</comment>
<evidence type="ECO:0000259" key="4">
    <source>
        <dbReference type="Pfam" id="PF01281"/>
    </source>
</evidence>
<dbReference type="PANTHER" id="PTHR48094:SF12">
    <property type="entry name" value="PARKINSON DISEASE PROTEIN 7 HOMOLOG"/>
    <property type="match status" value="1"/>
</dbReference>
<gene>
    <name evidence="6" type="ORF">JRO89_XS15G0091600</name>
</gene>
<dbReference type="InterPro" id="IPR036935">
    <property type="entry name" value="Ribosomal_bL9_N_sf"/>
</dbReference>
<evidence type="ECO:0000259" key="5">
    <source>
        <dbReference type="Pfam" id="PF01965"/>
    </source>
</evidence>
<dbReference type="Pfam" id="PF01281">
    <property type="entry name" value="Ribosomal_L9_N"/>
    <property type="match status" value="1"/>
</dbReference>
<evidence type="ECO:0000313" key="7">
    <source>
        <dbReference type="Proteomes" id="UP000827721"/>
    </source>
</evidence>
<keyword evidence="7" id="KW-1185">Reference proteome</keyword>
<dbReference type="Proteomes" id="UP000827721">
    <property type="component" value="Unassembled WGS sequence"/>
</dbReference>
<dbReference type="InterPro" id="IPR002818">
    <property type="entry name" value="DJ-1/PfpI"/>
</dbReference>
<dbReference type="NCBIfam" id="TIGR01383">
    <property type="entry name" value="not_thiJ"/>
    <property type="match status" value="2"/>
</dbReference>
<organism evidence="6 7">
    <name type="scientific">Xanthoceras sorbifolium</name>
    <dbReference type="NCBI Taxonomy" id="99658"/>
    <lineage>
        <taxon>Eukaryota</taxon>
        <taxon>Viridiplantae</taxon>
        <taxon>Streptophyta</taxon>
        <taxon>Embryophyta</taxon>
        <taxon>Tracheophyta</taxon>
        <taxon>Spermatophyta</taxon>
        <taxon>Magnoliopsida</taxon>
        <taxon>eudicotyledons</taxon>
        <taxon>Gunneridae</taxon>
        <taxon>Pentapetalae</taxon>
        <taxon>rosids</taxon>
        <taxon>malvids</taxon>
        <taxon>Sapindales</taxon>
        <taxon>Sapindaceae</taxon>
        <taxon>Xanthoceroideae</taxon>
        <taxon>Xanthoceras</taxon>
    </lineage>
</organism>
<dbReference type="Gene3D" id="3.40.50.880">
    <property type="match status" value="2"/>
</dbReference>
<sequence>MACIPHSRNALRLIVKESSDCVLHHPLLYACQGVRYRRLEVILPTKIDKLGSAGETVKVAPGYFRNHLMPKLLAVPNIEKYAHLIREQRKIYQPVEEKEVKVVKKTADGEKREYEKAARCLENARLVLKRLPDIAKLRSRESKDDPIHLRSPVTKEELVAEVARQLLINIEPENLHFPTSMSTFGEYEVPLRLPRNRNLMVHEMRGLFIRKYNTPKVLVPIANGSEPMEAVITIDVLRRSGADVTVASVEKNLCVDACHGVKIVADSLISDCNDTVFDLITLPGGIPGATNLKDCGMLENMMKKQAADGRLYAAVCASPAVALGSWGLLKGLKATCYPAFMEQLAPSCATTVESRVQKDGIVVTSRGPGTTMEFAVTLVEQLYGKEKAAEVARPLVMRSNHGDEFTITEFNPMKWTFDNGPQILVPIANGSEEMEAVMIIDILRRAKANVVVASVEDKLEIVASRNVKLVADMRLDEAAKLSFDLIVLPGGLGGAQAFANSEKLVNLLKKQKESNRPYGAICASPALVLEPHGLLKGKKATAFPAMCNKLSDKSEVENRVVVDGNLITSRGPGTSMEFALAIVEKFFGRNKAVELANIMLFK</sequence>
<dbReference type="SUPFAM" id="SSF52317">
    <property type="entry name" value="Class I glutamine amidotransferase-like"/>
    <property type="match status" value="2"/>
</dbReference>
<dbReference type="PANTHER" id="PTHR48094">
    <property type="entry name" value="PROTEIN/NUCLEIC ACID DEGLYCASE DJ-1-RELATED"/>
    <property type="match status" value="1"/>
</dbReference>
<reference evidence="6 7" key="1">
    <citation type="submission" date="2021-02" db="EMBL/GenBank/DDBJ databases">
        <title>Plant Genome Project.</title>
        <authorList>
            <person name="Zhang R.-G."/>
        </authorList>
    </citation>
    <scope>NUCLEOTIDE SEQUENCE [LARGE SCALE GENOMIC DNA]</scope>
    <source>
        <tissue evidence="6">Leaves</tissue>
    </source>
</reference>
<dbReference type="SUPFAM" id="SSF55658">
    <property type="entry name" value="L9 N-domain-like"/>
    <property type="match status" value="1"/>
</dbReference>
<feature type="domain" description="DJ-1/PfpI" evidence="5">
    <location>
        <begin position="216"/>
        <end position="381"/>
    </location>
</feature>
<dbReference type="InterPro" id="IPR009027">
    <property type="entry name" value="Ribosomal_bL9/RNase_H1_N"/>
</dbReference>
<proteinExistence type="inferred from homology"/>
<dbReference type="CDD" id="cd03135">
    <property type="entry name" value="GATase1_DJ-1"/>
    <property type="match status" value="2"/>
</dbReference>
<protein>
    <recommendedName>
        <fullName evidence="8">50S ribosomal protein L9, chloroplastic</fullName>
    </recommendedName>
</protein>
<evidence type="ECO:0000256" key="3">
    <source>
        <dbReference type="ARBA" id="ARBA00023274"/>
    </source>
</evidence>
<evidence type="ECO:0000256" key="1">
    <source>
        <dbReference type="ARBA" id="ARBA00010605"/>
    </source>
</evidence>
<keyword evidence="2" id="KW-0689">Ribosomal protein</keyword>
<name>A0ABQ8H1F7_9ROSI</name>
<dbReference type="EMBL" id="JAFEMO010000015">
    <property type="protein sequence ID" value="KAH7544042.1"/>
    <property type="molecule type" value="Genomic_DNA"/>
</dbReference>
<keyword evidence="3" id="KW-0687">Ribonucleoprotein</keyword>